<dbReference type="PANTHER" id="PTHR35602">
    <property type="entry name" value="ESTERASE YQIA-RELATED"/>
    <property type="match status" value="1"/>
</dbReference>
<dbReference type="InterPro" id="IPR029058">
    <property type="entry name" value="AB_hydrolase_fold"/>
</dbReference>
<dbReference type="eggNOG" id="COG3150">
    <property type="taxonomic scope" value="Bacteria"/>
</dbReference>
<evidence type="ECO:0008006" key="3">
    <source>
        <dbReference type="Google" id="ProtNLM"/>
    </source>
</evidence>
<dbReference type="Pfam" id="PF05728">
    <property type="entry name" value="UPF0227"/>
    <property type="match status" value="1"/>
</dbReference>
<protein>
    <recommendedName>
        <fullName evidence="3">Esterase</fullName>
    </recommendedName>
</protein>
<organism evidence="1 2">
    <name type="scientific">Methylomonas methanica (strain DSM 25384 / MC09)</name>
    <dbReference type="NCBI Taxonomy" id="857087"/>
    <lineage>
        <taxon>Bacteria</taxon>
        <taxon>Pseudomonadati</taxon>
        <taxon>Pseudomonadota</taxon>
        <taxon>Gammaproteobacteria</taxon>
        <taxon>Methylococcales</taxon>
        <taxon>Methylococcaceae</taxon>
        <taxon>Methylomonas</taxon>
    </lineage>
</organism>
<sequence length="205" mass="22929">MNKKTIIYLHGFNSASLNLNGKLLVGKQKLAVMQAFCAEHDIVFDTPNVDYRDFQNIVEDLLFSWNQYLDQGRDVVFMGSSMGGFASEYLAMKTGCKAVMINPAVNPSKLLPQFIGVTENFETGQPYEWSRVHCEQYQSYEQALADSKQALDRTVLLDMGDELLDAEKTLAKYRSIANVATFTGGSHSFEHMQEALPVVARVLAV</sequence>
<dbReference type="PANTHER" id="PTHR35602:SF3">
    <property type="entry name" value="ESTERASE YQIA"/>
    <property type="match status" value="1"/>
</dbReference>
<gene>
    <name evidence="1" type="ordered locus">Metme_1101</name>
</gene>
<dbReference type="EMBL" id="CP002738">
    <property type="protein sequence ID" value="AEF99535.1"/>
    <property type="molecule type" value="Genomic_DNA"/>
</dbReference>
<dbReference type="OrthoDB" id="9814831at2"/>
<proteinExistence type="predicted"/>
<dbReference type="ESTHER" id="metmm-f9zvq7">
    <property type="family name" value="abh_upf00227"/>
</dbReference>
<evidence type="ECO:0000313" key="1">
    <source>
        <dbReference type="EMBL" id="AEF99535.1"/>
    </source>
</evidence>
<dbReference type="KEGG" id="mmt:Metme_1101"/>
<reference evidence="2" key="3">
    <citation type="submission" date="2011-05" db="EMBL/GenBank/DDBJ databases">
        <title>Complete sequence of Methylomonas methanica MC09.</title>
        <authorList>
            <consortium name="US DOE Joint Genome Institute"/>
            <person name="Lucas S."/>
            <person name="Han J."/>
            <person name="Lapidus A."/>
            <person name="Cheng J.-F."/>
            <person name="Goodwin L."/>
            <person name="Pitluck S."/>
            <person name="Peters L."/>
            <person name="Mikhailova N."/>
            <person name="Teshima H."/>
            <person name="Han C."/>
            <person name="Tapia R."/>
            <person name="Land M."/>
            <person name="Hauser L."/>
            <person name="Kyrpides N."/>
            <person name="Ivanova N."/>
            <person name="Pagani I."/>
            <person name="Stein L."/>
            <person name="Woyke T."/>
        </authorList>
    </citation>
    <scope>NUCLEOTIDE SEQUENCE [LARGE SCALE GENOMIC DNA]</scope>
    <source>
        <strain evidence="2">MC09</strain>
    </source>
</reference>
<dbReference type="Gene3D" id="3.40.50.1820">
    <property type="entry name" value="alpha/beta hydrolase"/>
    <property type="match status" value="1"/>
</dbReference>
<dbReference type="RefSeq" id="WP_013817800.1">
    <property type="nucleotide sequence ID" value="NC_015572.1"/>
</dbReference>
<accession>F9ZVQ7</accession>
<evidence type="ECO:0000313" key="2">
    <source>
        <dbReference type="Proteomes" id="UP000008888"/>
    </source>
</evidence>
<reference evidence="1 2" key="1">
    <citation type="journal article" date="2011" name="J. Bacteriol.">
        <title>Complete Genome Sequence of the Aerobic Marine Methanotroph Methylomonas methanica MC09.</title>
        <authorList>
            <person name="Boden R."/>
            <person name="Cunliffe M."/>
            <person name="Scanlan J."/>
            <person name="Moussard H."/>
            <person name="Kits K.D."/>
            <person name="Klotz M.G."/>
            <person name="Jetten M.S."/>
            <person name="Vuilleumier S."/>
            <person name="Han J."/>
            <person name="Peters L."/>
            <person name="Mikhailova N."/>
            <person name="Teshima H."/>
            <person name="Tapia R."/>
            <person name="Kyrpides N."/>
            <person name="Ivanova N."/>
            <person name="Pagani I."/>
            <person name="Cheng J.F."/>
            <person name="Goodwin L."/>
            <person name="Han C."/>
            <person name="Hauser L."/>
            <person name="Land M.L."/>
            <person name="Lapidus A."/>
            <person name="Lucas S."/>
            <person name="Pitluck S."/>
            <person name="Woyke T."/>
            <person name="Stein L."/>
            <person name="Murrell J.C."/>
        </authorList>
    </citation>
    <scope>NUCLEOTIDE SEQUENCE [LARGE SCALE GENOMIC DNA]</scope>
    <source>
        <strain evidence="1 2">MC09</strain>
    </source>
</reference>
<keyword evidence="2" id="KW-1185">Reference proteome</keyword>
<dbReference type="InterPro" id="IPR008886">
    <property type="entry name" value="UPF0227/Esterase_YqiA"/>
</dbReference>
<dbReference type="HOGENOM" id="CLU_090996_2_0_6"/>
<dbReference type="AlphaFoldDB" id="F9ZVQ7"/>
<name>F9ZVQ7_METMM</name>
<dbReference type="SUPFAM" id="SSF53474">
    <property type="entry name" value="alpha/beta-Hydrolases"/>
    <property type="match status" value="1"/>
</dbReference>
<dbReference type="STRING" id="857087.Metme_1101"/>
<dbReference type="Proteomes" id="UP000008888">
    <property type="component" value="Chromosome"/>
</dbReference>
<reference key="2">
    <citation type="submission" date="2011-05" db="EMBL/GenBank/DDBJ databases">
        <title>Complete genome sequence of the aerobic marine methanotroph Methylomonas methanica MC09.</title>
        <authorList>
            <person name="Boden R."/>
            <person name="Cunliffe M."/>
            <person name="Scanlan J."/>
            <person name="Moussard H."/>
            <person name="Kits K.D."/>
            <person name="Klotz M."/>
            <person name="Jetten M."/>
            <person name="Vuilleumier S."/>
            <person name="Han J."/>
            <person name="Peters L."/>
            <person name="Mikhailova N."/>
            <person name="Teshima H."/>
            <person name="Tapia R."/>
            <person name="Kyrpides N."/>
            <person name="Ivanova N."/>
            <person name="Pagani I."/>
            <person name="Cheng J.-F."/>
            <person name="Goodwin L."/>
            <person name="Han C."/>
            <person name="Hauser L."/>
            <person name="Land M."/>
            <person name="Lapidus A."/>
            <person name="Lucas S."/>
            <person name="Pitluck S."/>
            <person name="Woyke T."/>
            <person name="Stein L.Y."/>
            <person name="Murrell C."/>
        </authorList>
    </citation>
    <scope>NUCLEOTIDE SEQUENCE</scope>
    <source>
        <strain>MC09</strain>
    </source>
</reference>